<dbReference type="PANTHER" id="PTHR31749">
    <property type="entry name" value="KINETOCHORE-ASSOCIATED PROTEIN NSL1 HOMOLOG"/>
    <property type="match status" value="1"/>
</dbReference>
<dbReference type="Pfam" id="PF08641">
    <property type="entry name" value="Mis14"/>
    <property type="match status" value="1"/>
</dbReference>
<dbReference type="Proteomes" id="UP000706124">
    <property type="component" value="Unassembled WGS sequence"/>
</dbReference>
<comment type="caution">
    <text evidence="1">The sequence shown here is derived from an EMBL/GenBank/DDBJ whole genome shotgun (WGS) entry which is preliminary data.</text>
</comment>
<protein>
    <recommendedName>
        <fullName evidence="3">Kinetochore protein mis14</fullName>
    </recommendedName>
</protein>
<dbReference type="PANTHER" id="PTHR31749:SF3">
    <property type="entry name" value="KINETOCHORE-ASSOCIATED PROTEIN NSL1 HOMOLOG"/>
    <property type="match status" value="1"/>
</dbReference>
<reference evidence="1 2" key="1">
    <citation type="journal article" date="2020" name="bioRxiv">
        <title>Whole genome comparisons of ergot fungi reveals the divergence and evolution of species within the genus Claviceps are the result of varying mechanisms driving genome evolution and host range expansion.</title>
        <authorList>
            <person name="Wyka S.A."/>
            <person name="Mondo S.J."/>
            <person name="Liu M."/>
            <person name="Dettman J."/>
            <person name="Nalam V."/>
            <person name="Broders K.D."/>
        </authorList>
    </citation>
    <scope>NUCLEOTIDE SEQUENCE [LARGE SCALE GENOMIC DNA]</scope>
    <source>
        <strain evidence="1 2">CCC 1485</strain>
    </source>
</reference>
<dbReference type="GO" id="GO:0000070">
    <property type="term" value="P:mitotic sister chromatid segregation"/>
    <property type="evidence" value="ECO:0007669"/>
    <property type="project" value="InterPro"/>
</dbReference>
<dbReference type="EMBL" id="SRPO01000202">
    <property type="protein sequence ID" value="KAG5936825.1"/>
    <property type="molecule type" value="Genomic_DNA"/>
</dbReference>
<evidence type="ECO:0000313" key="2">
    <source>
        <dbReference type="Proteomes" id="UP000706124"/>
    </source>
</evidence>
<keyword evidence="2" id="KW-1185">Reference proteome</keyword>
<name>A0A9P7MBR7_9HYPO</name>
<dbReference type="AlphaFoldDB" id="A0A9P7MBR7"/>
<dbReference type="OrthoDB" id="2135762at2759"/>
<accession>A0A9P7MBR7</accession>
<gene>
    <name evidence="1" type="ORF">E4U60_002334</name>
</gene>
<dbReference type="InterPro" id="IPR013950">
    <property type="entry name" value="Mis14/Nsl1"/>
</dbReference>
<organism evidence="1 2">
    <name type="scientific">Claviceps pazoutovae</name>
    <dbReference type="NCBI Taxonomy" id="1649127"/>
    <lineage>
        <taxon>Eukaryota</taxon>
        <taxon>Fungi</taxon>
        <taxon>Dikarya</taxon>
        <taxon>Ascomycota</taxon>
        <taxon>Pezizomycotina</taxon>
        <taxon>Sordariomycetes</taxon>
        <taxon>Hypocreomycetidae</taxon>
        <taxon>Hypocreales</taxon>
        <taxon>Clavicipitaceae</taxon>
        <taxon>Claviceps</taxon>
    </lineage>
</organism>
<evidence type="ECO:0008006" key="3">
    <source>
        <dbReference type="Google" id="ProtNLM"/>
    </source>
</evidence>
<dbReference type="GO" id="GO:0000444">
    <property type="term" value="C:MIS12/MIND type complex"/>
    <property type="evidence" value="ECO:0007669"/>
    <property type="project" value="TreeGrafter"/>
</dbReference>
<evidence type="ECO:0000313" key="1">
    <source>
        <dbReference type="EMBL" id="KAG5936825.1"/>
    </source>
</evidence>
<proteinExistence type="predicted"/>
<sequence>MDPDSQASQNQRRIELQSPEDLAYLISNVRKAATAHLEEALPRIEGQREDRLREDIAALVNQYIDQTFRLCSDNLSINGIPFTSDQYETFTTCTPQAYEPFDSRTRQRVADLITQEEKLLEEVAALKRSVPAQAAAEHAARIEAAIQRDEELVQRRREEVARRAEKQSEGVLALVNKKESRQEGMEEGFRGAVEGLGMLKRDMPAVVARMERARVAGEYVAEGR</sequence>